<keyword evidence="2" id="KW-1185">Reference proteome</keyword>
<gene>
    <name evidence="1" type="ORF">V1477_007926</name>
</gene>
<comment type="caution">
    <text evidence="1">The sequence shown here is derived from an EMBL/GenBank/DDBJ whole genome shotgun (WGS) entry which is preliminary data.</text>
</comment>
<accession>A0ABD2CG50</accession>
<organism evidence="1 2">
    <name type="scientific">Vespula maculifrons</name>
    <name type="common">Eastern yellow jacket</name>
    <name type="synonym">Wasp</name>
    <dbReference type="NCBI Taxonomy" id="7453"/>
    <lineage>
        <taxon>Eukaryota</taxon>
        <taxon>Metazoa</taxon>
        <taxon>Ecdysozoa</taxon>
        <taxon>Arthropoda</taxon>
        <taxon>Hexapoda</taxon>
        <taxon>Insecta</taxon>
        <taxon>Pterygota</taxon>
        <taxon>Neoptera</taxon>
        <taxon>Endopterygota</taxon>
        <taxon>Hymenoptera</taxon>
        <taxon>Apocrita</taxon>
        <taxon>Aculeata</taxon>
        <taxon>Vespoidea</taxon>
        <taxon>Vespidae</taxon>
        <taxon>Vespinae</taxon>
        <taxon>Vespula</taxon>
    </lineage>
</organism>
<reference evidence="1 2" key="1">
    <citation type="journal article" date="2024" name="Ann. Entomol. Soc. Am.">
        <title>Genomic analyses of the southern and eastern yellowjacket wasps (Hymenoptera: Vespidae) reveal evolutionary signatures of social life.</title>
        <authorList>
            <person name="Catto M.A."/>
            <person name="Caine P.B."/>
            <person name="Orr S.E."/>
            <person name="Hunt B.G."/>
            <person name="Goodisman M.A.D."/>
        </authorList>
    </citation>
    <scope>NUCLEOTIDE SEQUENCE [LARGE SCALE GENOMIC DNA]</scope>
    <source>
        <strain evidence="1">232</strain>
        <tissue evidence="1">Head and thorax</tissue>
    </source>
</reference>
<evidence type="ECO:0000313" key="2">
    <source>
        <dbReference type="Proteomes" id="UP001607303"/>
    </source>
</evidence>
<protein>
    <submittedName>
        <fullName evidence="1">Uncharacterized protein</fullName>
    </submittedName>
</protein>
<sequence length="66" mass="7097">MQQPPRGGTWFSIYRHRSDVSSNGSVHNPSLGANTGRITRTFTRVSAGTGVVFSGAIKSPTIMDFV</sequence>
<name>A0ABD2CG50_VESMC</name>
<dbReference type="AlphaFoldDB" id="A0ABD2CG50"/>
<dbReference type="EMBL" id="JAYRBN010000053">
    <property type="protein sequence ID" value="KAL2744050.1"/>
    <property type="molecule type" value="Genomic_DNA"/>
</dbReference>
<evidence type="ECO:0000313" key="1">
    <source>
        <dbReference type="EMBL" id="KAL2744050.1"/>
    </source>
</evidence>
<dbReference type="Proteomes" id="UP001607303">
    <property type="component" value="Unassembled WGS sequence"/>
</dbReference>
<proteinExistence type="predicted"/>